<dbReference type="EMBL" id="ADBY01000058">
    <property type="protein sequence ID" value="EFE93743.1"/>
    <property type="molecule type" value="Genomic_DNA"/>
</dbReference>
<accession>D4E8X7</accession>
<dbReference type="Gene3D" id="3.20.20.450">
    <property type="entry name" value="EAL domain"/>
    <property type="match status" value="1"/>
</dbReference>
<dbReference type="InterPro" id="IPR035919">
    <property type="entry name" value="EAL_sf"/>
</dbReference>
<gene>
    <name evidence="1" type="ORF">HMPREF0758_4627</name>
</gene>
<sequence>MNHYKVIIEGVETTDHKKWLDEMPYYALQGKLWKESNIKDLNSLLTAEYF</sequence>
<evidence type="ECO:0000313" key="1">
    <source>
        <dbReference type="EMBL" id="EFE93743.1"/>
    </source>
</evidence>
<reference evidence="1 2" key="1">
    <citation type="submission" date="2010-01" db="EMBL/GenBank/DDBJ databases">
        <authorList>
            <person name="Muzny D."/>
            <person name="Qin X."/>
            <person name="Deng J."/>
            <person name="Jiang H."/>
            <person name="Liu Y."/>
            <person name="Qu J."/>
            <person name="Song X.-Z."/>
            <person name="Zhang L."/>
            <person name="Thornton R."/>
            <person name="Coyle M."/>
            <person name="Francisco L."/>
            <person name="Jackson L."/>
            <person name="Javaid M."/>
            <person name="Korchina V."/>
            <person name="Kovar C."/>
            <person name="Mata R."/>
            <person name="Mathew T."/>
            <person name="Ngo R."/>
            <person name="Nguyen L."/>
            <person name="Nguyen N."/>
            <person name="Okwuonu G."/>
            <person name="Ongeri F."/>
            <person name="Pham C."/>
            <person name="Simmons D."/>
            <person name="Wilczek-Boney K."/>
            <person name="Hale W."/>
            <person name="Jakkamsetti A."/>
            <person name="Pham P."/>
            <person name="Ruth R."/>
            <person name="San Lucas F."/>
            <person name="Warren J."/>
            <person name="Zhang J."/>
            <person name="Zhao Z."/>
            <person name="Zhou C."/>
            <person name="Zhu D."/>
            <person name="Lee S."/>
            <person name="Bess C."/>
            <person name="Blankenburg K."/>
            <person name="Forbes L."/>
            <person name="Fu Q."/>
            <person name="Gubbala S."/>
            <person name="Hirani K."/>
            <person name="Jayaseelan J.C."/>
            <person name="Lara F."/>
            <person name="Munidasa M."/>
            <person name="Palculict T."/>
            <person name="Patil S."/>
            <person name="Pu L.-L."/>
            <person name="Saada N."/>
            <person name="Tang L."/>
            <person name="Weissenberger G."/>
            <person name="Zhu Y."/>
            <person name="Hemphill L."/>
            <person name="Shang Y."/>
            <person name="Youmans B."/>
            <person name="Ayvaz T."/>
            <person name="Ross M."/>
            <person name="Santibanez J."/>
            <person name="Aqrawi P."/>
            <person name="Gross S."/>
            <person name="Joshi V."/>
            <person name="Fowler G."/>
            <person name="Nazareth L."/>
            <person name="Reid J."/>
            <person name="Worley K."/>
            <person name="Petrosino J."/>
            <person name="Highlander S."/>
            <person name="Gibbs R."/>
        </authorList>
    </citation>
    <scope>NUCLEOTIDE SEQUENCE [LARGE SCALE GENOMIC DNA]</scope>
    <source>
        <strain evidence="1 2">DSM 4582</strain>
    </source>
</reference>
<dbReference type="AlphaFoldDB" id="D4E8X7"/>
<organism evidence="1 2">
    <name type="scientific">Serratia odorifera DSM 4582</name>
    <dbReference type="NCBI Taxonomy" id="667129"/>
    <lineage>
        <taxon>Bacteria</taxon>
        <taxon>Pseudomonadati</taxon>
        <taxon>Pseudomonadota</taxon>
        <taxon>Gammaproteobacteria</taxon>
        <taxon>Enterobacterales</taxon>
        <taxon>Yersiniaceae</taxon>
        <taxon>Serratia</taxon>
    </lineage>
</organism>
<name>D4E8X7_SEROD</name>
<evidence type="ECO:0000313" key="2">
    <source>
        <dbReference type="Proteomes" id="UP000005723"/>
    </source>
</evidence>
<dbReference type="SUPFAM" id="SSF141868">
    <property type="entry name" value="EAL domain-like"/>
    <property type="match status" value="1"/>
</dbReference>
<comment type="caution">
    <text evidence="1">The sequence shown here is derived from an EMBL/GenBank/DDBJ whole genome shotgun (WGS) entry which is preliminary data.</text>
</comment>
<proteinExistence type="predicted"/>
<dbReference type="STRING" id="667129.HMPREF0758_4627"/>
<protein>
    <submittedName>
        <fullName evidence="1">Uncharacterized protein</fullName>
    </submittedName>
</protein>
<dbReference type="HOGENOM" id="CLU_3122579_0_0_6"/>
<dbReference type="Proteomes" id="UP000005723">
    <property type="component" value="Unassembled WGS sequence"/>
</dbReference>
<keyword evidence="2" id="KW-1185">Reference proteome</keyword>